<comment type="similarity">
    <text evidence="1">Belongs to the 'phage' integrase family.</text>
</comment>
<evidence type="ECO:0000313" key="7">
    <source>
        <dbReference type="Proteomes" id="UP000601041"/>
    </source>
</evidence>
<accession>A0ABN7JL60</accession>
<dbReference type="Proteomes" id="UP000601041">
    <property type="component" value="Unassembled WGS sequence"/>
</dbReference>
<feature type="domain" description="Tyr recombinase" evidence="5">
    <location>
        <begin position="137"/>
        <end position="310"/>
    </location>
</feature>
<dbReference type="PANTHER" id="PTHR30349:SF41">
    <property type="entry name" value="INTEGRASE_RECOMBINASE PROTEIN MJ0367-RELATED"/>
    <property type="match status" value="1"/>
</dbReference>
<evidence type="ECO:0000256" key="2">
    <source>
        <dbReference type="ARBA" id="ARBA00022908"/>
    </source>
</evidence>
<keyword evidence="2" id="KW-0229">DNA integration</keyword>
<keyword evidence="3" id="KW-0238">DNA-binding</keyword>
<evidence type="ECO:0000259" key="5">
    <source>
        <dbReference type="PROSITE" id="PS51898"/>
    </source>
</evidence>
<dbReference type="Gene3D" id="1.10.443.10">
    <property type="entry name" value="Intergrase catalytic core"/>
    <property type="match status" value="1"/>
</dbReference>
<name>A0ABN7JL60_9HYPH</name>
<dbReference type="InterPro" id="IPR013762">
    <property type="entry name" value="Integrase-like_cat_sf"/>
</dbReference>
<gene>
    <name evidence="6" type="ORF">RHAB21_02490</name>
</gene>
<comment type="caution">
    <text evidence="6">The sequence shown here is derived from an EMBL/GenBank/DDBJ whole genome shotgun (WGS) entry which is preliminary data.</text>
</comment>
<dbReference type="SUPFAM" id="SSF56349">
    <property type="entry name" value="DNA breaking-rejoining enzymes"/>
    <property type="match status" value="1"/>
</dbReference>
<dbReference type="InterPro" id="IPR050090">
    <property type="entry name" value="Tyrosine_recombinase_XerCD"/>
</dbReference>
<organism evidence="6 7">
    <name type="scientific">Pseudorhizobium halotolerans</name>
    <dbReference type="NCBI Taxonomy" id="1233081"/>
    <lineage>
        <taxon>Bacteria</taxon>
        <taxon>Pseudomonadati</taxon>
        <taxon>Pseudomonadota</taxon>
        <taxon>Alphaproteobacteria</taxon>
        <taxon>Hyphomicrobiales</taxon>
        <taxon>Rhizobiaceae</taxon>
        <taxon>Rhizobium/Agrobacterium group</taxon>
        <taxon>Pseudorhizobium</taxon>
    </lineage>
</organism>
<evidence type="ECO:0000256" key="4">
    <source>
        <dbReference type="ARBA" id="ARBA00023172"/>
    </source>
</evidence>
<keyword evidence="4" id="KW-0233">DNA recombination</keyword>
<reference evidence="6 7" key="1">
    <citation type="submission" date="2020-11" db="EMBL/GenBank/DDBJ databases">
        <authorList>
            <person name="Lassalle F."/>
        </authorList>
    </citation>
    <scope>NUCLEOTIDE SEQUENCE [LARGE SCALE GENOMIC DNA]</scope>
    <source>
        <strain evidence="6 7">AB21</strain>
    </source>
</reference>
<protein>
    <submittedName>
        <fullName evidence="6">Site-specific integrase</fullName>
    </submittedName>
</protein>
<dbReference type="InterPro" id="IPR002104">
    <property type="entry name" value="Integrase_catalytic"/>
</dbReference>
<keyword evidence="7" id="KW-1185">Reference proteome</keyword>
<evidence type="ECO:0000256" key="3">
    <source>
        <dbReference type="ARBA" id="ARBA00023125"/>
    </source>
</evidence>
<dbReference type="PROSITE" id="PS51898">
    <property type="entry name" value="TYR_RECOMBINASE"/>
    <property type="match status" value="1"/>
</dbReference>
<dbReference type="PANTHER" id="PTHR30349">
    <property type="entry name" value="PHAGE INTEGRASE-RELATED"/>
    <property type="match status" value="1"/>
</dbReference>
<dbReference type="EMBL" id="CABFWE030000005">
    <property type="protein sequence ID" value="CAD7036165.1"/>
    <property type="molecule type" value="Genomic_DNA"/>
</dbReference>
<sequence length="318" mass="35554">MATPAAVPKVSAVNILDEGGTKSRPIAFIEEFRTPGRTSEVARGIARTFAEAADSYLQFGGSDRFLTPIINHLGGRKMFEIFPFDIKQMSIALYPNHSAATRNRQAITPTRAVFFHAYERGWGPALKIRNFKEDPPARKKAASHAWLHAFIRQAERDGLPHLAALVMFMSQTAARVSEAIDLRWTEVDLLHRSAILLKTKTSTNSRRVMTDQMVARLYPMQEGADPQDRVFRYTSRHSVNERIKAVCARAEIPYKSSHTCGRHAFANNTLALGVDVKTAMDAGGWKSPGVFLGTYVNPMNAGRMVAERLNRYQYDADL</sequence>
<evidence type="ECO:0000313" key="6">
    <source>
        <dbReference type="EMBL" id="CAD7036165.1"/>
    </source>
</evidence>
<dbReference type="InterPro" id="IPR011010">
    <property type="entry name" value="DNA_brk_join_enz"/>
</dbReference>
<proteinExistence type="inferred from homology"/>
<evidence type="ECO:0000256" key="1">
    <source>
        <dbReference type="ARBA" id="ARBA00008857"/>
    </source>
</evidence>
<dbReference type="Pfam" id="PF00589">
    <property type="entry name" value="Phage_integrase"/>
    <property type="match status" value="1"/>
</dbReference>